<organism evidence="4 5">
    <name type="scientific">Vibrio vulnificus</name>
    <dbReference type="NCBI Taxonomy" id="672"/>
    <lineage>
        <taxon>Bacteria</taxon>
        <taxon>Pseudomonadati</taxon>
        <taxon>Pseudomonadota</taxon>
        <taxon>Gammaproteobacteria</taxon>
        <taxon>Vibrionales</taxon>
        <taxon>Vibrionaceae</taxon>
        <taxon>Vibrio</taxon>
    </lineage>
</organism>
<evidence type="ECO:0000256" key="1">
    <source>
        <dbReference type="SAM" id="Coils"/>
    </source>
</evidence>
<accession>A0A1W6M939</accession>
<dbReference type="Proteomes" id="UP000237466">
    <property type="component" value="Unassembled WGS sequence"/>
</dbReference>
<dbReference type="EMBL" id="DACRBY010000019">
    <property type="protein sequence ID" value="HAS8541124.1"/>
    <property type="molecule type" value="Genomic_DNA"/>
</dbReference>
<dbReference type="OMA" id="TRICGKE"/>
<reference evidence="4 5" key="2">
    <citation type="journal article" date="2018" name="Front. Microbiol.">
        <title>Phylogeny of Vibrio vulnificus from the Analysis of the Core-Genome: Implications for Intra-Species Taxonomy.</title>
        <authorList>
            <person name="Roig F.J."/>
            <person name="Gonzalez-Candelas F."/>
            <person name="Sanjuan E."/>
            <person name="Fouz B."/>
            <person name="Feil E.J."/>
            <person name="Llorens C."/>
            <person name="Baker-Austin C."/>
            <person name="Oliver J.D."/>
            <person name="Danin-Poleg Y."/>
            <person name="Gibas C.J."/>
            <person name="Kashi Y."/>
            <person name="Gulig P.A."/>
            <person name="Morrison S.S."/>
            <person name="Amaro C."/>
        </authorList>
    </citation>
    <scope>NUCLEOTIDE SEQUENCE [LARGE SCALE GENOMIC DNA]</scope>
    <source>
        <strain evidence="4 5">CECT4608</strain>
    </source>
</reference>
<feature type="coiled-coil region" evidence="1">
    <location>
        <begin position="68"/>
        <end position="95"/>
    </location>
</feature>
<evidence type="ECO:0000313" key="3">
    <source>
        <dbReference type="EMBL" id="HAS8541124.1"/>
    </source>
</evidence>
<dbReference type="EMBL" id="CP019291">
    <property type="protein sequence ID" value="AXX61558.1"/>
    <property type="molecule type" value="Genomic_DNA"/>
</dbReference>
<gene>
    <name evidence="4" type="ORF">CRN52_14700</name>
    <name evidence="2" type="ORF">FORC53_3219</name>
    <name evidence="3" type="ORF">I7730_15190</name>
</gene>
<dbReference type="Proteomes" id="UP000863257">
    <property type="component" value="Unassembled WGS sequence"/>
</dbReference>
<name>A0A1W6M939_VIBVL</name>
<dbReference type="RefSeq" id="WP_011082305.1">
    <property type="nucleotide sequence ID" value="NZ_AP026553.1"/>
</dbReference>
<dbReference type="EMBL" id="PDGH01000102">
    <property type="protein sequence ID" value="POB46397.1"/>
    <property type="molecule type" value="Genomic_DNA"/>
</dbReference>
<dbReference type="AlphaFoldDB" id="A0A1W6M939"/>
<keyword evidence="1" id="KW-0175">Coiled coil</keyword>
<evidence type="ECO:0000313" key="2">
    <source>
        <dbReference type="EMBL" id="AXX61558.1"/>
    </source>
</evidence>
<dbReference type="KEGG" id="vvl:VV93_v1c32510"/>
<protein>
    <submittedName>
        <fullName evidence="4">Uncharacterized protein</fullName>
    </submittedName>
</protein>
<evidence type="ECO:0000313" key="6">
    <source>
        <dbReference type="Proteomes" id="UP000263418"/>
    </source>
</evidence>
<dbReference type="Proteomes" id="UP000263418">
    <property type="component" value="Chromosome 2"/>
</dbReference>
<proteinExistence type="predicted"/>
<evidence type="ECO:0000313" key="4">
    <source>
        <dbReference type="EMBL" id="POB46397.1"/>
    </source>
</evidence>
<reference evidence="3" key="3">
    <citation type="journal article" date="2018" name="Genome Biol.">
        <title>SKESA: strategic k-mer extension for scrupulous assemblies.</title>
        <authorList>
            <person name="Souvorov A."/>
            <person name="Agarwala R."/>
            <person name="Lipman D.J."/>
        </authorList>
    </citation>
    <scope>NUCLEOTIDE SEQUENCE</scope>
    <source>
        <strain evidence="3">BCW_3452</strain>
    </source>
</reference>
<reference evidence="3" key="4">
    <citation type="submission" date="2019-01" db="EMBL/GenBank/DDBJ databases">
        <authorList>
            <consortium name="NCBI Pathogen Detection Project"/>
        </authorList>
    </citation>
    <scope>NUCLEOTIDE SEQUENCE</scope>
    <source>
        <strain evidence="3">BCW_3452</strain>
    </source>
</reference>
<evidence type="ECO:0000313" key="5">
    <source>
        <dbReference type="Proteomes" id="UP000237466"/>
    </source>
</evidence>
<reference evidence="2 6" key="1">
    <citation type="submission" date="2017-01" db="EMBL/GenBank/DDBJ databases">
        <title>Complete Genome Sequence of Vibrio vulnificus FORC_053.</title>
        <authorList>
            <consortium name="Food-borne Pathogen Omics Research Center"/>
            <person name="Chung H.Y."/>
            <person name="Na E.J."/>
            <person name="Song J.S."/>
            <person name="Kim H."/>
            <person name="Lee J.-H."/>
            <person name="Ryu S."/>
            <person name="Choi S.H."/>
        </authorList>
    </citation>
    <scope>NUCLEOTIDE SEQUENCE [LARGE SCALE GENOMIC DNA]</scope>
    <source>
        <strain evidence="2 6">FORC_053</strain>
    </source>
</reference>
<sequence length="96" mass="11070">MITVHRDYRVSIKPERYAHVEINPVGKLDVEIKGQRQHYVADFEQLAFSSDEQGVALVCQKAHSPWKVMLATADAQELKSLVKEAQEEYEILMRDL</sequence>